<sequence>MPLHSRILRRRRPKPGSNGEIFDSRFVSVDSRFALVVGIQKAFCFVLLFSDEDMSLLCTSLMLIIIYLC</sequence>
<reference evidence="1" key="1">
    <citation type="journal article" date="2019" name="BMC Genomics">
        <title>A new reference genome for Sorghum bicolor reveals high levels of sequence similarity between sweet and grain genotypes: implications for the genetics of sugar metabolism.</title>
        <authorList>
            <person name="Cooper E.A."/>
            <person name="Brenton Z.W."/>
            <person name="Flinn B.S."/>
            <person name="Jenkins J."/>
            <person name="Shu S."/>
            <person name="Flowers D."/>
            <person name="Luo F."/>
            <person name="Wang Y."/>
            <person name="Xia P."/>
            <person name="Barry K."/>
            <person name="Daum C."/>
            <person name="Lipzen A."/>
            <person name="Yoshinaga Y."/>
            <person name="Schmutz J."/>
            <person name="Saski C."/>
            <person name="Vermerris W."/>
            <person name="Kresovich S."/>
        </authorList>
    </citation>
    <scope>NUCLEOTIDE SEQUENCE</scope>
</reference>
<gene>
    <name evidence="1" type="ORF">BDA96_06G236900</name>
</gene>
<protein>
    <submittedName>
        <fullName evidence="1">Uncharacterized protein</fullName>
    </submittedName>
</protein>
<dbReference type="EMBL" id="CM027685">
    <property type="protein sequence ID" value="KAG0527476.1"/>
    <property type="molecule type" value="Genomic_DNA"/>
</dbReference>
<comment type="caution">
    <text evidence="1">The sequence shown here is derived from an EMBL/GenBank/DDBJ whole genome shotgun (WGS) entry which is preliminary data.</text>
</comment>
<evidence type="ECO:0000313" key="2">
    <source>
        <dbReference type="Proteomes" id="UP000807115"/>
    </source>
</evidence>
<proteinExistence type="predicted"/>
<dbReference type="Proteomes" id="UP000807115">
    <property type="component" value="Chromosome 6"/>
</dbReference>
<name>A0A921QTE6_SORBI</name>
<accession>A0A921QTE6</accession>
<dbReference type="AlphaFoldDB" id="A0A921QTE6"/>
<evidence type="ECO:0000313" key="1">
    <source>
        <dbReference type="EMBL" id="KAG0527476.1"/>
    </source>
</evidence>
<reference evidence="1" key="2">
    <citation type="submission" date="2020-10" db="EMBL/GenBank/DDBJ databases">
        <authorList>
            <person name="Cooper E.A."/>
            <person name="Brenton Z.W."/>
            <person name="Flinn B.S."/>
            <person name="Jenkins J."/>
            <person name="Shu S."/>
            <person name="Flowers D."/>
            <person name="Luo F."/>
            <person name="Wang Y."/>
            <person name="Xia P."/>
            <person name="Barry K."/>
            <person name="Daum C."/>
            <person name="Lipzen A."/>
            <person name="Yoshinaga Y."/>
            <person name="Schmutz J."/>
            <person name="Saski C."/>
            <person name="Vermerris W."/>
            <person name="Kresovich S."/>
        </authorList>
    </citation>
    <scope>NUCLEOTIDE SEQUENCE</scope>
</reference>
<organism evidence="1 2">
    <name type="scientific">Sorghum bicolor</name>
    <name type="common">Sorghum</name>
    <name type="synonym">Sorghum vulgare</name>
    <dbReference type="NCBI Taxonomy" id="4558"/>
    <lineage>
        <taxon>Eukaryota</taxon>
        <taxon>Viridiplantae</taxon>
        <taxon>Streptophyta</taxon>
        <taxon>Embryophyta</taxon>
        <taxon>Tracheophyta</taxon>
        <taxon>Spermatophyta</taxon>
        <taxon>Magnoliopsida</taxon>
        <taxon>Liliopsida</taxon>
        <taxon>Poales</taxon>
        <taxon>Poaceae</taxon>
        <taxon>PACMAD clade</taxon>
        <taxon>Panicoideae</taxon>
        <taxon>Andropogonodae</taxon>
        <taxon>Andropogoneae</taxon>
        <taxon>Sorghinae</taxon>
        <taxon>Sorghum</taxon>
    </lineage>
</organism>